<evidence type="ECO:0000313" key="1">
    <source>
        <dbReference type="EMBL" id="KAK6621486.1"/>
    </source>
</evidence>
<keyword evidence="2" id="KW-1185">Reference proteome</keyword>
<proteinExistence type="predicted"/>
<name>A0ABR1AJN9_POLSC</name>
<reference evidence="1 2" key="1">
    <citation type="submission" date="2023-09" db="EMBL/GenBank/DDBJ databases">
        <title>Genomes of two closely related lineages of the louse Polyplax serrata with different host specificities.</title>
        <authorList>
            <person name="Martinu J."/>
            <person name="Tarabai H."/>
            <person name="Stefka J."/>
            <person name="Hypsa V."/>
        </authorList>
    </citation>
    <scope>NUCLEOTIDE SEQUENCE [LARGE SCALE GENOMIC DNA]</scope>
    <source>
        <strain evidence="1">98ZLc_SE</strain>
    </source>
</reference>
<accession>A0ABR1AJN9</accession>
<protein>
    <submittedName>
        <fullName evidence="1">Uncharacterized protein</fullName>
    </submittedName>
</protein>
<gene>
    <name evidence="1" type="ORF">RUM44_001293</name>
</gene>
<evidence type="ECO:0000313" key="2">
    <source>
        <dbReference type="Proteomes" id="UP001359485"/>
    </source>
</evidence>
<dbReference type="EMBL" id="JAWJWF010000047">
    <property type="protein sequence ID" value="KAK6621486.1"/>
    <property type="molecule type" value="Genomic_DNA"/>
</dbReference>
<organism evidence="1 2">
    <name type="scientific">Polyplax serrata</name>
    <name type="common">Common mouse louse</name>
    <dbReference type="NCBI Taxonomy" id="468196"/>
    <lineage>
        <taxon>Eukaryota</taxon>
        <taxon>Metazoa</taxon>
        <taxon>Ecdysozoa</taxon>
        <taxon>Arthropoda</taxon>
        <taxon>Hexapoda</taxon>
        <taxon>Insecta</taxon>
        <taxon>Pterygota</taxon>
        <taxon>Neoptera</taxon>
        <taxon>Paraneoptera</taxon>
        <taxon>Psocodea</taxon>
        <taxon>Troctomorpha</taxon>
        <taxon>Phthiraptera</taxon>
        <taxon>Anoplura</taxon>
        <taxon>Polyplacidae</taxon>
        <taxon>Polyplax</taxon>
    </lineage>
</organism>
<dbReference type="Proteomes" id="UP001359485">
    <property type="component" value="Unassembled WGS sequence"/>
</dbReference>
<sequence>MIALTEVDRRPKAGNRVGLKLGFCLIEEDMKRDQGCRVLDFCRKRSLEMFRYDPRVCPETGIE</sequence>
<comment type="caution">
    <text evidence="1">The sequence shown here is derived from an EMBL/GenBank/DDBJ whole genome shotgun (WGS) entry which is preliminary data.</text>
</comment>